<dbReference type="CDD" id="cd00093">
    <property type="entry name" value="HTH_XRE"/>
    <property type="match status" value="1"/>
</dbReference>
<dbReference type="EMBL" id="BAAAYN010000044">
    <property type="protein sequence ID" value="GAA3394425.1"/>
    <property type="molecule type" value="Genomic_DNA"/>
</dbReference>
<dbReference type="Proteomes" id="UP001501676">
    <property type="component" value="Unassembled WGS sequence"/>
</dbReference>
<accession>A0ABP6T799</accession>
<feature type="domain" description="HTH cro/C1-type" evidence="1">
    <location>
        <begin position="13"/>
        <end position="43"/>
    </location>
</feature>
<sequence>MTAVTHWTGREARALREALRLSIRDFAGRLGVAARTISNWEAGGTDIRPRPDMQAILDTALARASVAERERFSHLLSGTAEPDVDVLTPSPEPDTRLPALTADDLGKITAALEDARHYFDGDVVAQFRERLRALGREDGSWGPRTALPAALGLVGAVDRSARTIRPELRRDLLGVGARAAEFTGWLYRDAGGRTQASYWRDRATEWAQEAGDLAMQGYVLLRKSQAAWDDRDAPRMLTLSRAVQEGPWQVPARVRAEAAQQEARAQAMLGARLPAIQAKLHEAENLLHGSGEPDADELGAAYVFPLFCVQAALCYCEAGEPERALESHARWQAYHGFSRRDRAYFLALMGTSLARAGQPEEAARVGLAAYDTASDVNSSRIRAELRRLAGVLRRGTERPLAVQRLFDTVRSWTR</sequence>
<dbReference type="PROSITE" id="PS50943">
    <property type="entry name" value="HTH_CROC1"/>
    <property type="match status" value="1"/>
</dbReference>
<organism evidence="2 3">
    <name type="scientific">Cryptosporangium minutisporangium</name>
    <dbReference type="NCBI Taxonomy" id="113569"/>
    <lineage>
        <taxon>Bacteria</taxon>
        <taxon>Bacillati</taxon>
        <taxon>Actinomycetota</taxon>
        <taxon>Actinomycetes</taxon>
        <taxon>Cryptosporangiales</taxon>
        <taxon>Cryptosporangiaceae</taxon>
        <taxon>Cryptosporangium</taxon>
    </lineage>
</organism>
<evidence type="ECO:0000313" key="2">
    <source>
        <dbReference type="EMBL" id="GAA3394425.1"/>
    </source>
</evidence>
<dbReference type="SUPFAM" id="SSF47413">
    <property type="entry name" value="lambda repressor-like DNA-binding domains"/>
    <property type="match status" value="1"/>
</dbReference>
<dbReference type="RefSeq" id="WP_345731955.1">
    <property type="nucleotide sequence ID" value="NZ_BAAAYN010000044.1"/>
</dbReference>
<dbReference type="Gene3D" id="1.10.260.40">
    <property type="entry name" value="lambda repressor-like DNA-binding domains"/>
    <property type="match status" value="1"/>
</dbReference>
<keyword evidence="3" id="KW-1185">Reference proteome</keyword>
<comment type="caution">
    <text evidence="2">The sequence shown here is derived from an EMBL/GenBank/DDBJ whole genome shotgun (WGS) entry which is preliminary data.</text>
</comment>
<evidence type="ECO:0000313" key="3">
    <source>
        <dbReference type="Proteomes" id="UP001501676"/>
    </source>
</evidence>
<dbReference type="Pfam" id="PF13560">
    <property type="entry name" value="HTH_31"/>
    <property type="match status" value="1"/>
</dbReference>
<dbReference type="InterPro" id="IPR001387">
    <property type="entry name" value="Cro/C1-type_HTH"/>
</dbReference>
<reference evidence="3" key="1">
    <citation type="journal article" date="2019" name="Int. J. Syst. Evol. Microbiol.">
        <title>The Global Catalogue of Microorganisms (GCM) 10K type strain sequencing project: providing services to taxonomists for standard genome sequencing and annotation.</title>
        <authorList>
            <consortium name="The Broad Institute Genomics Platform"/>
            <consortium name="The Broad Institute Genome Sequencing Center for Infectious Disease"/>
            <person name="Wu L."/>
            <person name="Ma J."/>
        </authorList>
    </citation>
    <scope>NUCLEOTIDE SEQUENCE [LARGE SCALE GENOMIC DNA]</scope>
    <source>
        <strain evidence="3">JCM 9458</strain>
    </source>
</reference>
<protein>
    <recommendedName>
        <fullName evidence="1">HTH cro/C1-type domain-containing protein</fullName>
    </recommendedName>
</protein>
<proteinExistence type="predicted"/>
<evidence type="ECO:0000259" key="1">
    <source>
        <dbReference type="PROSITE" id="PS50943"/>
    </source>
</evidence>
<gene>
    <name evidence="2" type="ORF">GCM10020369_63800</name>
</gene>
<dbReference type="InterPro" id="IPR010982">
    <property type="entry name" value="Lambda_DNA-bd_dom_sf"/>
</dbReference>
<name>A0ABP6T799_9ACTN</name>